<reference evidence="10 11" key="1">
    <citation type="journal article" date="2016" name="Nat. Commun.">
        <title>Thousands of microbial genomes shed light on interconnected biogeochemical processes in an aquifer system.</title>
        <authorList>
            <person name="Anantharaman K."/>
            <person name="Brown C.T."/>
            <person name="Hug L.A."/>
            <person name="Sharon I."/>
            <person name="Castelle C.J."/>
            <person name="Probst A.J."/>
            <person name="Thomas B.C."/>
            <person name="Singh A."/>
            <person name="Wilkins M.J."/>
            <person name="Karaoz U."/>
            <person name="Brodie E.L."/>
            <person name="Williams K.H."/>
            <person name="Hubbard S.S."/>
            <person name="Banfield J.F."/>
        </authorList>
    </citation>
    <scope>NUCLEOTIDE SEQUENCE [LARGE SCALE GENOMIC DNA]</scope>
</reference>
<dbReference type="GO" id="GO:0009425">
    <property type="term" value="C:bacterial-type flagellum basal body"/>
    <property type="evidence" value="ECO:0007669"/>
    <property type="project" value="UniProtKB-SubCell"/>
</dbReference>
<dbReference type="AlphaFoldDB" id="A0A1F7RS75"/>
<evidence type="ECO:0000256" key="4">
    <source>
        <dbReference type="ARBA" id="ARBA00022475"/>
    </source>
</evidence>
<dbReference type="Pfam" id="PF01313">
    <property type="entry name" value="Bac_export_3"/>
    <property type="match status" value="1"/>
</dbReference>
<dbReference type="NCBIfam" id="TIGR01402">
    <property type="entry name" value="fliQ"/>
    <property type="match status" value="1"/>
</dbReference>
<gene>
    <name evidence="9" type="primary">fliQ</name>
    <name evidence="10" type="ORF">A2161_04340</name>
</gene>
<evidence type="ECO:0000313" key="10">
    <source>
        <dbReference type="EMBL" id="OGL44405.1"/>
    </source>
</evidence>
<keyword evidence="10" id="KW-0282">Flagellum</keyword>
<dbReference type="PIRSF" id="PIRSF004669">
    <property type="entry name" value="FliQ"/>
    <property type="match status" value="1"/>
</dbReference>
<feature type="transmembrane region" description="Helical" evidence="9">
    <location>
        <begin position="16"/>
        <end position="39"/>
    </location>
</feature>
<comment type="function">
    <text evidence="9">Role in flagellar biosynthesis.</text>
</comment>
<dbReference type="GO" id="GO:0009306">
    <property type="term" value="P:protein secretion"/>
    <property type="evidence" value="ECO:0007669"/>
    <property type="project" value="InterPro"/>
</dbReference>
<sequence length="89" mass="9891">MTPEMVTDLGFQTFKAAIMLAGPMLAGGLIIGIGVSIFQAVTSIQDMTLTFVPKIIVVMLILLFCFPWMLNIMESFSREIFLKFPLMAQ</sequence>
<dbReference type="Proteomes" id="UP000179266">
    <property type="component" value="Unassembled WGS sequence"/>
</dbReference>
<evidence type="ECO:0000256" key="7">
    <source>
        <dbReference type="ARBA" id="ARBA00023136"/>
    </source>
</evidence>
<dbReference type="InterPro" id="IPR002191">
    <property type="entry name" value="Bac_export_3"/>
</dbReference>
<comment type="similarity">
    <text evidence="2 9">Belongs to the FliQ/MopD/SpaQ family.</text>
</comment>
<dbReference type="EMBL" id="MGDD01000225">
    <property type="protein sequence ID" value="OGL44405.1"/>
    <property type="molecule type" value="Genomic_DNA"/>
</dbReference>
<evidence type="ECO:0000256" key="5">
    <source>
        <dbReference type="ARBA" id="ARBA00022692"/>
    </source>
</evidence>
<keyword evidence="4 9" id="KW-1003">Cell membrane</keyword>
<comment type="subcellular location">
    <subcellularLocation>
        <location evidence="1 9">Cell membrane</location>
        <topology evidence="1">Multi-pass membrane protein</topology>
    </subcellularLocation>
    <subcellularLocation>
        <location evidence="9">Bacterial flagellum basal body</location>
    </subcellularLocation>
</comment>
<proteinExistence type="inferred from homology"/>
<dbReference type="PANTHER" id="PTHR34040:SF2">
    <property type="entry name" value="FLAGELLAR BIOSYNTHETIC PROTEIN FLIQ"/>
    <property type="match status" value="1"/>
</dbReference>
<evidence type="ECO:0000256" key="8">
    <source>
        <dbReference type="ARBA" id="ARBA00023143"/>
    </source>
</evidence>
<dbReference type="InterPro" id="IPR006305">
    <property type="entry name" value="FliQ"/>
</dbReference>
<evidence type="ECO:0000256" key="9">
    <source>
        <dbReference type="RuleBase" id="RU364090"/>
    </source>
</evidence>
<keyword evidence="10" id="KW-0969">Cilium</keyword>
<keyword evidence="7 9" id="KW-0472">Membrane</keyword>
<keyword evidence="8 9" id="KW-0975">Bacterial flagellum</keyword>
<evidence type="ECO:0000256" key="1">
    <source>
        <dbReference type="ARBA" id="ARBA00004651"/>
    </source>
</evidence>
<evidence type="ECO:0000313" key="11">
    <source>
        <dbReference type="Proteomes" id="UP000179266"/>
    </source>
</evidence>
<dbReference type="PANTHER" id="PTHR34040">
    <property type="entry name" value="FLAGELLAR BIOSYNTHETIC PROTEIN FLIQ"/>
    <property type="match status" value="1"/>
</dbReference>
<evidence type="ECO:0000256" key="6">
    <source>
        <dbReference type="ARBA" id="ARBA00022989"/>
    </source>
</evidence>
<keyword evidence="5 9" id="KW-0812">Transmembrane</keyword>
<name>A0A1F7RS75_9BACT</name>
<protein>
    <recommendedName>
        <fullName evidence="3 9">Flagellar biosynthetic protein FliQ</fullName>
    </recommendedName>
</protein>
<evidence type="ECO:0000256" key="3">
    <source>
        <dbReference type="ARBA" id="ARBA00021718"/>
    </source>
</evidence>
<keyword evidence="10" id="KW-0966">Cell projection</keyword>
<organism evidence="10 11">
    <name type="scientific">Candidatus Schekmanbacteria bacterium RBG_13_48_7</name>
    <dbReference type="NCBI Taxonomy" id="1817878"/>
    <lineage>
        <taxon>Bacteria</taxon>
        <taxon>Candidatus Schekmaniibacteriota</taxon>
    </lineage>
</organism>
<evidence type="ECO:0000256" key="2">
    <source>
        <dbReference type="ARBA" id="ARBA00006156"/>
    </source>
</evidence>
<comment type="caution">
    <text evidence="10">The sequence shown here is derived from an EMBL/GenBank/DDBJ whole genome shotgun (WGS) entry which is preliminary data.</text>
</comment>
<keyword evidence="6 9" id="KW-1133">Transmembrane helix</keyword>
<dbReference type="GO" id="GO:0005886">
    <property type="term" value="C:plasma membrane"/>
    <property type="evidence" value="ECO:0007669"/>
    <property type="project" value="UniProtKB-SubCell"/>
</dbReference>
<dbReference type="PRINTS" id="PR00952">
    <property type="entry name" value="TYPE3IMQPROT"/>
</dbReference>
<feature type="transmembrane region" description="Helical" evidence="9">
    <location>
        <begin position="51"/>
        <end position="70"/>
    </location>
</feature>
<dbReference type="GO" id="GO:0044780">
    <property type="term" value="P:bacterial-type flagellum assembly"/>
    <property type="evidence" value="ECO:0007669"/>
    <property type="project" value="InterPro"/>
</dbReference>
<accession>A0A1F7RS75</accession>